<protein>
    <submittedName>
        <fullName evidence="1">Uncharacterized protein</fullName>
    </submittedName>
</protein>
<name>A0A7M1RX66_9CAUD</name>
<sequence>MVKEFNGNLTVTASSIDNSPLFVVDNNNFSIQVIGTVTGDLQLEESLDREGPWAIVKDSKITAEGETTIFNVHGLSNGIFIRVGSAGGSGNITRIIYKS</sequence>
<organism evidence="1 2">
    <name type="scientific">uncultured phage cr118_1</name>
    <dbReference type="NCBI Taxonomy" id="2772063"/>
    <lineage>
        <taxon>Viruses</taxon>
        <taxon>Duplodnaviria</taxon>
        <taxon>Heunggongvirae</taxon>
        <taxon>Uroviricota</taxon>
        <taxon>Caudoviricetes</taxon>
        <taxon>Crassvirales</taxon>
        <taxon>Suoliviridae</taxon>
        <taxon>Uncouvirinae</taxon>
        <taxon>Besingivirus</taxon>
        <taxon>Besingivirus coli</taxon>
    </lineage>
</organism>
<dbReference type="RefSeq" id="YP_010110609.1">
    <property type="nucleotide sequence ID" value="NC_055872.1"/>
</dbReference>
<evidence type="ECO:0000313" key="1">
    <source>
        <dbReference type="EMBL" id="QOR58451.1"/>
    </source>
</evidence>
<accession>A0A7M1RX66</accession>
<reference evidence="1 2" key="1">
    <citation type="submission" date="2020-07" db="EMBL/GenBank/DDBJ databases">
        <title>Taxonomic proposal: Crassvirales, a new order of highly abundant and diverse bacterial viruses.</title>
        <authorList>
            <person name="Shkoporov A.N."/>
            <person name="Stockdale S.R."/>
            <person name="Guerin E."/>
            <person name="Ross R.P."/>
            <person name="Hill C."/>
        </authorList>
    </citation>
    <scope>NUCLEOTIDE SEQUENCE [LARGE SCALE GENOMIC DNA]</scope>
</reference>
<dbReference type="GeneID" id="65128922"/>
<dbReference type="KEGG" id="vg:65128922"/>
<dbReference type="EMBL" id="MT774379">
    <property type="protein sequence ID" value="QOR58451.1"/>
    <property type="molecule type" value="Genomic_DNA"/>
</dbReference>
<keyword evidence="2" id="KW-1185">Reference proteome</keyword>
<dbReference type="Proteomes" id="UP000594051">
    <property type="component" value="Segment"/>
</dbReference>
<proteinExistence type="predicted"/>
<evidence type="ECO:0000313" key="2">
    <source>
        <dbReference type="Proteomes" id="UP000594051"/>
    </source>
</evidence>